<sequence length="199" mass="22963">MLAVQNACSIQHLRNPFFWCLPPSFADDVFHGKTVEYLADTYVPFWIKPTRFINMVNSETRRPWLDFGDRAAYHLDSYPEQLMVAERETVMRDVLKAVHDVMTSKKYEPFRVYTPSNLADWPLRRGQGIPNCKKSDNSEAWVISWLEPEGHFNPHEISGVLDDSTLRGKTTVSLAGSPFNSMGGLVRTWAMHWLKDSRK</sequence>
<keyword evidence="2" id="KW-1185">Reference proteome</keyword>
<dbReference type="EMBL" id="JASCZI010243532">
    <property type="protein sequence ID" value="MED6213328.1"/>
    <property type="molecule type" value="Genomic_DNA"/>
</dbReference>
<proteinExistence type="predicted"/>
<accession>A0ABU6YW58</accession>
<dbReference type="Proteomes" id="UP001341840">
    <property type="component" value="Unassembled WGS sequence"/>
</dbReference>
<evidence type="ECO:0000313" key="2">
    <source>
        <dbReference type="Proteomes" id="UP001341840"/>
    </source>
</evidence>
<comment type="caution">
    <text evidence="1">The sequence shown here is derived from an EMBL/GenBank/DDBJ whole genome shotgun (WGS) entry which is preliminary data.</text>
</comment>
<reference evidence="1 2" key="1">
    <citation type="journal article" date="2023" name="Plants (Basel)">
        <title>Bridging the Gap: Combining Genomics and Transcriptomics Approaches to Understand Stylosanthes scabra, an Orphan Legume from the Brazilian Caatinga.</title>
        <authorList>
            <person name="Ferreira-Neto J.R.C."/>
            <person name="da Silva M.D."/>
            <person name="Binneck E."/>
            <person name="de Melo N.F."/>
            <person name="da Silva R.H."/>
            <person name="de Melo A.L.T.M."/>
            <person name="Pandolfi V."/>
            <person name="Bustamante F.O."/>
            <person name="Brasileiro-Vidal A.C."/>
            <person name="Benko-Iseppon A.M."/>
        </authorList>
    </citation>
    <scope>NUCLEOTIDE SEQUENCE [LARGE SCALE GENOMIC DNA]</scope>
    <source>
        <tissue evidence="1">Leaves</tissue>
    </source>
</reference>
<protein>
    <submittedName>
        <fullName evidence="1">Uncharacterized protein</fullName>
    </submittedName>
</protein>
<gene>
    <name evidence="1" type="ORF">PIB30_092063</name>
</gene>
<organism evidence="1 2">
    <name type="scientific">Stylosanthes scabra</name>
    <dbReference type="NCBI Taxonomy" id="79078"/>
    <lineage>
        <taxon>Eukaryota</taxon>
        <taxon>Viridiplantae</taxon>
        <taxon>Streptophyta</taxon>
        <taxon>Embryophyta</taxon>
        <taxon>Tracheophyta</taxon>
        <taxon>Spermatophyta</taxon>
        <taxon>Magnoliopsida</taxon>
        <taxon>eudicotyledons</taxon>
        <taxon>Gunneridae</taxon>
        <taxon>Pentapetalae</taxon>
        <taxon>rosids</taxon>
        <taxon>fabids</taxon>
        <taxon>Fabales</taxon>
        <taxon>Fabaceae</taxon>
        <taxon>Papilionoideae</taxon>
        <taxon>50 kb inversion clade</taxon>
        <taxon>dalbergioids sensu lato</taxon>
        <taxon>Dalbergieae</taxon>
        <taxon>Pterocarpus clade</taxon>
        <taxon>Stylosanthes</taxon>
    </lineage>
</organism>
<name>A0ABU6YW58_9FABA</name>
<evidence type="ECO:0000313" key="1">
    <source>
        <dbReference type="EMBL" id="MED6213328.1"/>
    </source>
</evidence>